<evidence type="ECO:0000259" key="1">
    <source>
        <dbReference type="Pfam" id="PF16558"/>
    </source>
</evidence>
<evidence type="ECO:0000313" key="3">
    <source>
        <dbReference type="Proteomes" id="UP000707451"/>
    </source>
</evidence>
<name>A0A9P7Y0E9_9FUNG</name>
<reference evidence="2" key="1">
    <citation type="submission" date="2021-06" db="EMBL/GenBank/DDBJ databases">
        <title>Genome Sequence of Mortierella hyaline Strain SCG-10, a Cold-Adapted, Nitrate-Reducing Fungus Isolated from Soil in Minnesota, USA.</title>
        <authorList>
            <person name="Aldossari N."/>
        </authorList>
    </citation>
    <scope>NUCLEOTIDE SEQUENCE</scope>
    <source>
        <strain evidence="2">SCG-10</strain>
    </source>
</reference>
<evidence type="ECO:0000313" key="2">
    <source>
        <dbReference type="EMBL" id="KAG9069031.1"/>
    </source>
</evidence>
<feature type="domain" description="Ubiquitin-protein ligase E3A N-terminal zinc-binding" evidence="1">
    <location>
        <begin position="14"/>
        <end position="63"/>
    </location>
</feature>
<dbReference type="Proteomes" id="UP000707451">
    <property type="component" value="Unassembled WGS sequence"/>
</dbReference>
<dbReference type="AlphaFoldDB" id="A0A9P7Y0E9"/>
<dbReference type="Gene3D" id="6.10.130.10">
    <property type="entry name" value="Ubiquitin-protein ligase E3A, N-terminal zinc-binding domain (AZUL)"/>
    <property type="match status" value="1"/>
</dbReference>
<dbReference type="PROSITE" id="PS51257">
    <property type="entry name" value="PROKAR_LIPOPROTEIN"/>
    <property type="match status" value="1"/>
</dbReference>
<dbReference type="InterPro" id="IPR032353">
    <property type="entry name" value="AZUL"/>
</dbReference>
<comment type="caution">
    <text evidence="2">The sequence shown here is derived from an EMBL/GenBank/DDBJ whole genome shotgun (WGS) entry which is preliminary data.</text>
</comment>
<dbReference type="EMBL" id="JAHRHY010000005">
    <property type="protein sequence ID" value="KAG9069031.1"/>
    <property type="molecule type" value="Genomic_DNA"/>
</dbReference>
<sequence>MKELTHVFIGHAFRYLRQFLQGCGVASCSTPLCASNPGFPLKDPSEIAVKAVEMAAKGTGDLCPRLETRPASATTQREIVADPTIDLDIVTFKALIEQCKRDQSYDALLARLQIVFSSLSRLSMSFADVGRDHLSKFLQRNGGDI</sequence>
<dbReference type="InterPro" id="IPR042556">
    <property type="entry name" value="AZUL_sf"/>
</dbReference>
<dbReference type="Pfam" id="PF16558">
    <property type="entry name" value="AZUL"/>
    <property type="match status" value="1"/>
</dbReference>
<dbReference type="OrthoDB" id="2440520at2759"/>
<proteinExistence type="predicted"/>
<accession>A0A9P7Y0E9</accession>
<gene>
    <name evidence="2" type="ORF">KI688_009921</name>
</gene>
<organism evidence="2 3">
    <name type="scientific">Linnemannia hyalina</name>
    <dbReference type="NCBI Taxonomy" id="64524"/>
    <lineage>
        <taxon>Eukaryota</taxon>
        <taxon>Fungi</taxon>
        <taxon>Fungi incertae sedis</taxon>
        <taxon>Mucoromycota</taxon>
        <taxon>Mortierellomycotina</taxon>
        <taxon>Mortierellomycetes</taxon>
        <taxon>Mortierellales</taxon>
        <taxon>Mortierellaceae</taxon>
        <taxon>Linnemannia</taxon>
    </lineage>
</organism>
<protein>
    <recommendedName>
        <fullName evidence="1">Ubiquitin-protein ligase E3A N-terminal zinc-binding domain-containing protein</fullName>
    </recommendedName>
</protein>
<keyword evidence="3" id="KW-1185">Reference proteome</keyword>